<evidence type="ECO:0000313" key="2">
    <source>
        <dbReference type="Proteomes" id="UP000549394"/>
    </source>
</evidence>
<dbReference type="Proteomes" id="UP000549394">
    <property type="component" value="Unassembled WGS sequence"/>
</dbReference>
<organism evidence="1 2">
    <name type="scientific">Dimorphilus gyrociliatus</name>
    <dbReference type="NCBI Taxonomy" id="2664684"/>
    <lineage>
        <taxon>Eukaryota</taxon>
        <taxon>Metazoa</taxon>
        <taxon>Spiralia</taxon>
        <taxon>Lophotrochozoa</taxon>
        <taxon>Annelida</taxon>
        <taxon>Polychaeta</taxon>
        <taxon>Polychaeta incertae sedis</taxon>
        <taxon>Dinophilidae</taxon>
        <taxon>Dimorphilus</taxon>
    </lineage>
</organism>
<gene>
    <name evidence="1" type="ORF">DGYR_LOCUS3080</name>
</gene>
<dbReference type="EMBL" id="CAJFCJ010000005">
    <property type="protein sequence ID" value="CAD5114211.1"/>
    <property type="molecule type" value="Genomic_DNA"/>
</dbReference>
<name>A0A7I8VES3_9ANNE</name>
<sequence>MEGNKKDKITRSFGEEDERMLAAFGFTSEAFVDTCYREIKLCLDRFIKSFLERAKQEARFPDVFKDQDIMEKAEEKFNAIYTGNMNKCFLIFHEYLIKNFMSIPENAILPHQAKVAEFRTWTIDDKSKLLEEISSLENEIYLVKFNVEGEKSHQQHVEKVLAAYQDYYSEVKNNALVSKGFDDTMKTLEERIMNLK</sequence>
<accession>A0A7I8VES3</accession>
<dbReference type="AlphaFoldDB" id="A0A7I8VES3"/>
<protein>
    <submittedName>
        <fullName evidence="1">DgyrCDS3356</fullName>
    </submittedName>
</protein>
<proteinExistence type="predicted"/>
<evidence type="ECO:0000313" key="1">
    <source>
        <dbReference type="EMBL" id="CAD5114211.1"/>
    </source>
</evidence>
<keyword evidence="2" id="KW-1185">Reference proteome</keyword>
<comment type="caution">
    <text evidence="1">The sequence shown here is derived from an EMBL/GenBank/DDBJ whole genome shotgun (WGS) entry which is preliminary data.</text>
</comment>
<reference evidence="1 2" key="1">
    <citation type="submission" date="2020-08" db="EMBL/GenBank/DDBJ databases">
        <authorList>
            <person name="Hejnol A."/>
        </authorList>
    </citation>
    <scope>NUCLEOTIDE SEQUENCE [LARGE SCALE GENOMIC DNA]</scope>
</reference>